<dbReference type="PROSITE" id="PS50850">
    <property type="entry name" value="MFS"/>
    <property type="match status" value="1"/>
</dbReference>
<reference evidence="8 9" key="1">
    <citation type="submission" date="2011-02" db="EMBL/GenBank/DDBJ databases">
        <title>The Genome Sequence of Sphaeroforma arctica JP610.</title>
        <authorList>
            <consortium name="The Broad Institute Genome Sequencing Platform"/>
            <person name="Russ C."/>
            <person name="Cuomo C."/>
            <person name="Young S.K."/>
            <person name="Zeng Q."/>
            <person name="Gargeya S."/>
            <person name="Alvarado L."/>
            <person name="Berlin A."/>
            <person name="Chapman S.B."/>
            <person name="Chen Z."/>
            <person name="Freedman E."/>
            <person name="Gellesch M."/>
            <person name="Goldberg J."/>
            <person name="Griggs A."/>
            <person name="Gujja S."/>
            <person name="Heilman E."/>
            <person name="Heiman D."/>
            <person name="Howarth C."/>
            <person name="Mehta T."/>
            <person name="Neiman D."/>
            <person name="Pearson M."/>
            <person name="Roberts A."/>
            <person name="Saif S."/>
            <person name="Shea T."/>
            <person name="Shenoy N."/>
            <person name="Sisk P."/>
            <person name="Stolte C."/>
            <person name="Sykes S."/>
            <person name="White J."/>
            <person name="Yandava C."/>
            <person name="Burger G."/>
            <person name="Gray M.W."/>
            <person name="Holland P.W.H."/>
            <person name="King N."/>
            <person name="Lang F.B.F."/>
            <person name="Roger A.J."/>
            <person name="Ruiz-Trillo I."/>
            <person name="Haas B."/>
            <person name="Nusbaum C."/>
            <person name="Birren B."/>
        </authorList>
    </citation>
    <scope>NUCLEOTIDE SEQUENCE [LARGE SCALE GENOMIC DNA]</scope>
    <source>
        <strain evidence="8 9">JP610</strain>
    </source>
</reference>
<evidence type="ECO:0000313" key="8">
    <source>
        <dbReference type="EMBL" id="KNC70026.1"/>
    </source>
</evidence>
<dbReference type="STRING" id="667725.A0A0L0F046"/>
<dbReference type="GO" id="GO:0016020">
    <property type="term" value="C:membrane"/>
    <property type="evidence" value="ECO:0007669"/>
    <property type="project" value="UniProtKB-SubCell"/>
</dbReference>
<evidence type="ECO:0000256" key="5">
    <source>
        <dbReference type="ARBA" id="ARBA00023136"/>
    </source>
</evidence>
<dbReference type="OrthoDB" id="4139357at2759"/>
<dbReference type="EMBL" id="KQ252408">
    <property type="protein sequence ID" value="KNC70026.1"/>
    <property type="molecule type" value="Genomic_DNA"/>
</dbReference>
<evidence type="ECO:0000256" key="6">
    <source>
        <dbReference type="SAM" id="Phobius"/>
    </source>
</evidence>
<dbReference type="GO" id="GO:0022857">
    <property type="term" value="F:transmembrane transporter activity"/>
    <property type="evidence" value="ECO:0007669"/>
    <property type="project" value="InterPro"/>
</dbReference>
<keyword evidence="5 6" id="KW-0472">Membrane</keyword>
<sequence length="75" mass="8214">IGTGRYHYFLMLTCGLANASDAVEILAISFVLPSIKSDLQLSDSASGVLTAVIFMGMMLGGWLWGTWADFRGRRR</sequence>
<dbReference type="RefSeq" id="XP_014143928.1">
    <property type="nucleotide sequence ID" value="XM_014288453.1"/>
</dbReference>
<evidence type="ECO:0000256" key="4">
    <source>
        <dbReference type="ARBA" id="ARBA00022989"/>
    </source>
</evidence>
<gene>
    <name evidence="8" type="ORF">SARC_17454</name>
</gene>
<evidence type="ECO:0000313" key="9">
    <source>
        <dbReference type="Proteomes" id="UP000054560"/>
    </source>
</evidence>
<evidence type="ECO:0000256" key="2">
    <source>
        <dbReference type="ARBA" id="ARBA00022448"/>
    </source>
</evidence>
<feature type="domain" description="Major facilitator superfamily (MFS) profile" evidence="7">
    <location>
        <begin position="10"/>
        <end position="75"/>
    </location>
</feature>
<feature type="non-terminal residue" evidence="8">
    <location>
        <position position="1"/>
    </location>
</feature>
<dbReference type="SUPFAM" id="SSF103473">
    <property type="entry name" value="MFS general substrate transporter"/>
    <property type="match status" value="1"/>
</dbReference>
<evidence type="ECO:0000259" key="7">
    <source>
        <dbReference type="PROSITE" id="PS50850"/>
    </source>
</evidence>
<dbReference type="InterPro" id="IPR020846">
    <property type="entry name" value="MFS_dom"/>
</dbReference>
<evidence type="ECO:0000256" key="3">
    <source>
        <dbReference type="ARBA" id="ARBA00022692"/>
    </source>
</evidence>
<feature type="transmembrane region" description="Helical" evidence="6">
    <location>
        <begin position="7"/>
        <end position="32"/>
    </location>
</feature>
<evidence type="ECO:0000256" key="1">
    <source>
        <dbReference type="ARBA" id="ARBA00004141"/>
    </source>
</evidence>
<keyword evidence="9" id="KW-1185">Reference proteome</keyword>
<dbReference type="AlphaFoldDB" id="A0A0L0F046"/>
<dbReference type="eggNOG" id="KOG0255">
    <property type="taxonomic scope" value="Eukaryota"/>
</dbReference>
<dbReference type="GeneID" id="25917958"/>
<protein>
    <recommendedName>
        <fullName evidence="7">Major facilitator superfamily (MFS) profile domain-containing protein</fullName>
    </recommendedName>
</protein>
<accession>A0A0L0F046</accession>
<feature type="transmembrane region" description="Helical" evidence="6">
    <location>
        <begin position="44"/>
        <end position="65"/>
    </location>
</feature>
<keyword evidence="3 6" id="KW-0812">Transmembrane</keyword>
<dbReference type="PANTHER" id="PTHR23511:SF34">
    <property type="entry name" value="SYNAPTIC VESICLE GLYCOPROTEIN 2"/>
    <property type="match status" value="1"/>
</dbReference>
<dbReference type="PANTHER" id="PTHR23511">
    <property type="entry name" value="SYNAPTIC VESICLE GLYCOPROTEIN 2"/>
    <property type="match status" value="1"/>
</dbReference>
<name>A0A0L0F046_9EUKA</name>
<keyword evidence="2" id="KW-0813">Transport</keyword>
<organism evidence="8 9">
    <name type="scientific">Sphaeroforma arctica JP610</name>
    <dbReference type="NCBI Taxonomy" id="667725"/>
    <lineage>
        <taxon>Eukaryota</taxon>
        <taxon>Ichthyosporea</taxon>
        <taxon>Ichthyophonida</taxon>
        <taxon>Sphaeroforma</taxon>
    </lineage>
</organism>
<dbReference type="Gene3D" id="1.20.1250.20">
    <property type="entry name" value="MFS general substrate transporter like domains"/>
    <property type="match status" value="1"/>
</dbReference>
<dbReference type="Proteomes" id="UP000054560">
    <property type="component" value="Unassembled WGS sequence"/>
</dbReference>
<dbReference type="InterPro" id="IPR036259">
    <property type="entry name" value="MFS_trans_sf"/>
</dbReference>
<comment type="subcellular location">
    <subcellularLocation>
        <location evidence="1">Membrane</location>
        <topology evidence="1">Multi-pass membrane protein</topology>
    </subcellularLocation>
</comment>
<proteinExistence type="predicted"/>
<keyword evidence="4 6" id="KW-1133">Transmembrane helix</keyword>